<dbReference type="Proteomes" id="UP000182658">
    <property type="component" value="Unassembled WGS sequence"/>
</dbReference>
<name>A0A1J7J3P6_9PEZI</name>
<sequence length="177" mass="19655">MSPTPLSPFVQPDECTLPCIIAICALMVLLLVFIGSSVVLALRLVNREPQETGVEPEPDSPPAQRRSRWQQTYRRLRSNDRLVLSDEEFDFGSLISSVVSDVTSPPARDQPLWQPDYRYFSSNERLVLSPEQLSPRAILSPGLVTNYAEARPGGQETDDEVGRGLYLPVASVDDDVV</sequence>
<feature type="region of interest" description="Disordered" evidence="1">
    <location>
        <begin position="49"/>
        <end position="70"/>
    </location>
</feature>
<evidence type="ECO:0000313" key="4">
    <source>
        <dbReference type="Proteomes" id="UP000182658"/>
    </source>
</evidence>
<evidence type="ECO:0000256" key="2">
    <source>
        <dbReference type="SAM" id="Phobius"/>
    </source>
</evidence>
<organism evidence="3 4">
    <name type="scientific">Coniochaeta ligniaria NRRL 30616</name>
    <dbReference type="NCBI Taxonomy" id="1408157"/>
    <lineage>
        <taxon>Eukaryota</taxon>
        <taxon>Fungi</taxon>
        <taxon>Dikarya</taxon>
        <taxon>Ascomycota</taxon>
        <taxon>Pezizomycotina</taxon>
        <taxon>Sordariomycetes</taxon>
        <taxon>Sordariomycetidae</taxon>
        <taxon>Coniochaetales</taxon>
        <taxon>Coniochaetaceae</taxon>
        <taxon>Coniochaeta</taxon>
    </lineage>
</organism>
<keyword evidence="2" id="KW-0812">Transmembrane</keyword>
<evidence type="ECO:0000256" key="1">
    <source>
        <dbReference type="SAM" id="MobiDB-lite"/>
    </source>
</evidence>
<feature type="transmembrane region" description="Helical" evidence="2">
    <location>
        <begin position="20"/>
        <end position="42"/>
    </location>
</feature>
<reference evidence="3 4" key="1">
    <citation type="submission" date="2016-10" db="EMBL/GenBank/DDBJ databases">
        <title>Draft genome sequence of Coniochaeta ligniaria NRRL30616, a lignocellulolytic fungus for bioabatement of inhibitors in plant biomass hydrolysates.</title>
        <authorList>
            <consortium name="DOE Joint Genome Institute"/>
            <person name="Jimenez D.J."/>
            <person name="Hector R.E."/>
            <person name="Riley R."/>
            <person name="Sun H."/>
            <person name="Grigoriev I.V."/>
            <person name="Van Elsas J.D."/>
            <person name="Nichols N.N."/>
        </authorList>
    </citation>
    <scope>NUCLEOTIDE SEQUENCE [LARGE SCALE GENOMIC DNA]</scope>
    <source>
        <strain evidence="3 4">NRRL 30616</strain>
    </source>
</reference>
<dbReference type="AlphaFoldDB" id="A0A1J7J3P6"/>
<accession>A0A1J7J3P6</accession>
<dbReference type="OrthoDB" id="5238943at2759"/>
<gene>
    <name evidence="3" type="ORF">CONLIGDRAFT_692584</name>
</gene>
<protein>
    <submittedName>
        <fullName evidence="3">Uncharacterized protein</fullName>
    </submittedName>
</protein>
<keyword evidence="4" id="KW-1185">Reference proteome</keyword>
<dbReference type="EMBL" id="KV875105">
    <property type="protein sequence ID" value="OIW23796.1"/>
    <property type="molecule type" value="Genomic_DNA"/>
</dbReference>
<evidence type="ECO:0000313" key="3">
    <source>
        <dbReference type="EMBL" id="OIW23796.1"/>
    </source>
</evidence>
<keyword evidence="2" id="KW-0472">Membrane</keyword>
<proteinExistence type="predicted"/>
<dbReference type="InParanoid" id="A0A1J7J3P6"/>
<keyword evidence="2" id="KW-1133">Transmembrane helix</keyword>